<comment type="caution">
    <text evidence="10">The sequence shown here is derived from an EMBL/GenBank/DDBJ whole genome shotgun (WGS) entry which is preliminary data.</text>
</comment>
<dbReference type="AlphaFoldDB" id="A0A512BYJ2"/>
<dbReference type="GO" id="GO:0016987">
    <property type="term" value="F:sigma factor activity"/>
    <property type="evidence" value="ECO:0007669"/>
    <property type="project" value="UniProtKB-KW"/>
</dbReference>
<dbReference type="Pfam" id="PF18557">
    <property type="entry name" value="NepR"/>
    <property type="match status" value="1"/>
</dbReference>
<evidence type="ECO:0000259" key="9">
    <source>
        <dbReference type="Pfam" id="PF18557"/>
    </source>
</evidence>
<sequence length="250" mass="27259">MTHRAASALGNPSMRIPVPGTEPQPMLGPDIQGHLGRHLKALYEETGTAHLPDELRELIEQLEEALAAKGEAVEPAFREGILKALPNLRAFALSLTGNSTRADDLVQDTVLRAWSKHNSFQSGTNLNAWLFTILRNSFFSEHRKRAREVEDSDGAYAAQLKTVPDQMDNLHVQDLRAALERLVPEQREALLLVGAEGLSYEETAAICGTAVGTIKSRVNRARTRLAELMGYAPGDLAADNVIRSAMSGGE</sequence>
<feature type="domain" description="RNA polymerase sigma factor 70 region 4 type 2" evidence="8">
    <location>
        <begin position="174"/>
        <end position="225"/>
    </location>
</feature>
<evidence type="ECO:0000256" key="2">
    <source>
        <dbReference type="ARBA" id="ARBA00023015"/>
    </source>
</evidence>
<evidence type="ECO:0000259" key="7">
    <source>
        <dbReference type="Pfam" id="PF04542"/>
    </source>
</evidence>
<dbReference type="InterPro" id="IPR013325">
    <property type="entry name" value="RNA_pol_sigma_r2"/>
</dbReference>
<evidence type="ECO:0000256" key="5">
    <source>
        <dbReference type="ARBA" id="ARBA00023163"/>
    </source>
</evidence>
<dbReference type="CDD" id="cd06171">
    <property type="entry name" value="Sigma70_r4"/>
    <property type="match status" value="1"/>
</dbReference>
<dbReference type="PROSITE" id="PS01063">
    <property type="entry name" value="SIGMA70_ECF"/>
    <property type="match status" value="1"/>
</dbReference>
<reference evidence="10 11" key="1">
    <citation type="submission" date="2019-07" db="EMBL/GenBank/DDBJ databases">
        <title>Whole genome shotgun sequence of Microvirga aerophila NBRC 106136.</title>
        <authorList>
            <person name="Hosoyama A."/>
            <person name="Uohara A."/>
            <person name="Ohji S."/>
            <person name="Ichikawa N."/>
        </authorList>
    </citation>
    <scope>NUCLEOTIDE SEQUENCE [LARGE SCALE GENOMIC DNA]</scope>
    <source>
        <strain evidence="10 11">NBRC 106136</strain>
    </source>
</reference>
<proteinExistence type="inferred from homology"/>
<dbReference type="InterPro" id="IPR013249">
    <property type="entry name" value="RNA_pol_sigma70_r4_t2"/>
</dbReference>
<dbReference type="NCBIfam" id="TIGR02937">
    <property type="entry name" value="sigma70-ECF"/>
    <property type="match status" value="1"/>
</dbReference>
<feature type="domain" description="RNA polymerase sigma-70 region 2" evidence="7">
    <location>
        <begin position="85"/>
        <end position="147"/>
    </location>
</feature>
<keyword evidence="4 6" id="KW-0238">DNA-binding</keyword>
<accession>A0A512BYJ2</accession>
<gene>
    <name evidence="10" type="ORF">MAE02_47280</name>
</gene>
<dbReference type="Gene3D" id="1.10.1740.10">
    <property type="match status" value="1"/>
</dbReference>
<evidence type="ECO:0000256" key="6">
    <source>
        <dbReference type="RuleBase" id="RU000716"/>
    </source>
</evidence>
<dbReference type="PANTHER" id="PTHR43133:SF25">
    <property type="entry name" value="RNA POLYMERASE SIGMA FACTOR RFAY-RELATED"/>
    <property type="match status" value="1"/>
</dbReference>
<dbReference type="PANTHER" id="PTHR43133">
    <property type="entry name" value="RNA POLYMERASE ECF-TYPE SIGMA FACTO"/>
    <property type="match status" value="1"/>
</dbReference>
<dbReference type="InterPro" id="IPR007627">
    <property type="entry name" value="RNA_pol_sigma70_r2"/>
</dbReference>
<dbReference type="SUPFAM" id="SSF88659">
    <property type="entry name" value="Sigma3 and sigma4 domains of RNA polymerase sigma factors"/>
    <property type="match status" value="1"/>
</dbReference>
<evidence type="ECO:0000256" key="1">
    <source>
        <dbReference type="ARBA" id="ARBA00010641"/>
    </source>
</evidence>
<name>A0A512BYJ2_9HYPH</name>
<feature type="domain" description="Anti-sigma factor NepR" evidence="9">
    <location>
        <begin position="33"/>
        <end position="65"/>
    </location>
</feature>
<dbReference type="NCBIfam" id="NF009199">
    <property type="entry name" value="PRK12547.1"/>
    <property type="match status" value="1"/>
</dbReference>
<dbReference type="Pfam" id="PF08281">
    <property type="entry name" value="Sigma70_r4_2"/>
    <property type="match status" value="1"/>
</dbReference>
<keyword evidence="3 6" id="KW-0731">Sigma factor</keyword>
<evidence type="ECO:0000256" key="4">
    <source>
        <dbReference type="ARBA" id="ARBA00023125"/>
    </source>
</evidence>
<evidence type="ECO:0000313" key="11">
    <source>
        <dbReference type="Proteomes" id="UP000321085"/>
    </source>
</evidence>
<keyword evidence="5 6" id="KW-0804">Transcription</keyword>
<dbReference type="InterPro" id="IPR036388">
    <property type="entry name" value="WH-like_DNA-bd_sf"/>
</dbReference>
<dbReference type="EMBL" id="BJYU01000085">
    <property type="protein sequence ID" value="GEO17032.1"/>
    <property type="molecule type" value="Genomic_DNA"/>
</dbReference>
<dbReference type="InterPro" id="IPR039425">
    <property type="entry name" value="RNA_pol_sigma-70-like"/>
</dbReference>
<dbReference type="Proteomes" id="UP000321085">
    <property type="component" value="Unassembled WGS sequence"/>
</dbReference>
<dbReference type="InterPro" id="IPR014284">
    <property type="entry name" value="RNA_pol_sigma-70_dom"/>
</dbReference>
<evidence type="ECO:0000256" key="3">
    <source>
        <dbReference type="ARBA" id="ARBA00023082"/>
    </source>
</evidence>
<evidence type="ECO:0000259" key="8">
    <source>
        <dbReference type="Pfam" id="PF08281"/>
    </source>
</evidence>
<dbReference type="InterPro" id="IPR041649">
    <property type="entry name" value="NepR"/>
</dbReference>
<organism evidence="10 11">
    <name type="scientific">Microvirga aerophila</name>
    <dbReference type="NCBI Taxonomy" id="670291"/>
    <lineage>
        <taxon>Bacteria</taxon>
        <taxon>Pseudomonadati</taxon>
        <taxon>Pseudomonadota</taxon>
        <taxon>Alphaproteobacteria</taxon>
        <taxon>Hyphomicrobiales</taxon>
        <taxon>Methylobacteriaceae</taxon>
        <taxon>Microvirga</taxon>
    </lineage>
</organism>
<dbReference type="Gene3D" id="1.10.10.10">
    <property type="entry name" value="Winged helix-like DNA-binding domain superfamily/Winged helix DNA-binding domain"/>
    <property type="match status" value="1"/>
</dbReference>
<dbReference type="GO" id="GO:0003677">
    <property type="term" value="F:DNA binding"/>
    <property type="evidence" value="ECO:0007669"/>
    <property type="project" value="UniProtKB-KW"/>
</dbReference>
<dbReference type="GO" id="GO:0006352">
    <property type="term" value="P:DNA-templated transcription initiation"/>
    <property type="evidence" value="ECO:0007669"/>
    <property type="project" value="InterPro"/>
</dbReference>
<dbReference type="Pfam" id="PF04542">
    <property type="entry name" value="Sigma70_r2"/>
    <property type="match status" value="1"/>
</dbReference>
<dbReference type="RefSeq" id="WP_373867394.1">
    <property type="nucleotide sequence ID" value="NZ_BJYU01000085.1"/>
</dbReference>
<evidence type="ECO:0000313" key="10">
    <source>
        <dbReference type="EMBL" id="GEO17032.1"/>
    </source>
</evidence>
<comment type="similarity">
    <text evidence="1 6">Belongs to the sigma-70 factor family. ECF subfamily.</text>
</comment>
<keyword evidence="11" id="KW-1185">Reference proteome</keyword>
<dbReference type="InterPro" id="IPR013324">
    <property type="entry name" value="RNA_pol_sigma_r3/r4-like"/>
</dbReference>
<keyword evidence="2 6" id="KW-0805">Transcription regulation</keyword>
<dbReference type="InterPro" id="IPR000838">
    <property type="entry name" value="RNA_pol_sigma70_ECF_CS"/>
</dbReference>
<dbReference type="SUPFAM" id="SSF88946">
    <property type="entry name" value="Sigma2 domain of RNA polymerase sigma factors"/>
    <property type="match status" value="1"/>
</dbReference>
<protein>
    <recommendedName>
        <fullName evidence="6">RNA polymerase sigma factor</fullName>
    </recommendedName>
</protein>